<evidence type="ECO:0000313" key="2">
    <source>
        <dbReference type="EMBL" id="OZG50855.1"/>
    </source>
</evidence>
<dbReference type="GO" id="GO:0032259">
    <property type="term" value="P:methylation"/>
    <property type="evidence" value="ECO:0007669"/>
    <property type="project" value="UniProtKB-KW"/>
</dbReference>
<keyword evidence="2" id="KW-0808">Transferase</keyword>
<dbReference type="Gene3D" id="3.40.50.150">
    <property type="entry name" value="Vaccinia Virus protein VP39"/>
    <property type="match status" value="1"/>
</dbReference>
<proteinExistence type="predicted"/>
<accession>A0A261EVJ6</accession>
<dbReference type="InterPro" id="IPR007848">
    <property type="entry name" value="Small_mtfrase_dom"/>
</dbReference>
<sequence length="236" mass="26445">MPANRFEVVNLPGGKQMPLNEKAKLPSSGIDFVNAIKPRLELLPPGRVLDIGAGYYGIIGSAFAQLGWEVTLLEKNPDACEHLQQSFPYKCRVLNEDIRTTTIPDSYFDCIVSNPAQMPAQSDDEQWDHDVAGMSGFDMMEYVIHSAHQALTEDGILLILVFGFHLTAVKECAQEQGLILKNQYRMLKRCSANGHILSSLKRLRQLYLAFNWDDVSDKHVLPTSIVELSRGERQNA</sequence>
<keyword evidence="2" id="KW-0489">Methyltransferase</keyword>
<comment type="caution">
    <text evidence="2">The sequence shown here is derived from an EMBL/GenBank/DDBJ whole genome shotgun (WGS) entry which is preliminary data.</text>
</comment>
<dbReference type="RefSeq" id="WP_094722106.1">
    <property type="nucleotide sequence ID" value="NZ_MWWS01000002.1"/>
</dbReference>
<protein>
    <submittedName>
        <fullName evidence="2">Methyltransferase domain-containing protein</fullName>
    </submittedName>
</protein>
<feature type="domain" description="Methyltransferase small" evidence="1">
    <location>
        <begin position="44"/>
        <end position="160"/>
    </location>
</feature>
<dbReference type="Pfam" id="PF05175">
    <property type="entry name" value="MTS"/>
    <property type="match status" value="1"/>
</dbReference>
<gene>
    <name evidence="2" type="ORF">BOCO_0041</name>
</gene>
<dbReference type="GO" id="GO:0008168">
    <property type="term" value="F:methyltransferase activity"/>
    <property type="evidence" value="ECO:0007669"/>
    <property type="project" value="UniProtKB-KW"/>
</dbReference>
<name>A0A261EVJ6_9BIFI</name>
<reference evidence="2 3" key="1">
    <citation type="journal article" date="2017" name="BMC Genomics">
        <title>Comparative genomic and phylogenomic analyses of the Bifidobacteriaceae family.</title>
        <authorList>
            <person name="Lugli G.A."/>
            <person name="Milani C."/>
            <person name="Turroni F."/>
            <person name="Duranti S."/>
            <person name="Mancabelli L."/>
            <person name="Mangifesta M."/>
            <person name="Ferrario C."/>
            <person name="Modesto M."/>
            <person name="Mattarelli P."/>
            <person name="Jiri K."/>
            <person name="van Sinderen D."/>
            <person name="Ventura M."/>
        </authorList>
    </citation>
    <scope>NUCLEOTIDE SEQUENCE [LARGE SCALE GENOMIC DNA]</scope>
    <source>
        <strain evidence="2 3">DSM 22924</strain>
    </source>
</reference>
<dbReference type="InterPro" id="IPR029063">
    <property type="entry name" value="SAM-dependent_MTases_sf"/>
</dbReference>
<dbReference type="CDD" id="cd02440">
    <property type="entry name" value="AdoMet_MTases"/>
    <property type="match status" value="1"/>
</dbReference>
<dbReference type="EMBL" id="MWWS01000002">
    <property type="protein sequence ID" value="OZG50855.1"/>
    <property type="molecule type" value="Genomic_DNA"/>
</dbReference>
<evidence type="ECO:0000259" key="1">
    <source>
        <dbReference type="Pfam" id="PF05175"/>
    </source>
</evidence>
<dbReference type="AlphaFoldDB" id="A0A261EVJ6"/>
<evidence type="ECO:0000313" key="3">
    <source>
        <dbReference type="Proteomes" id="UP000216004"/>
    </source>
</evidence>
<organism evidence="2 3">
    <name type="scientific">Bombiscardovia coagulans</name>
    <dbReference type="NCBI Taxonomy" id="686666"/>
    <lineage>
        <taxon>Bacteria</taxon>
        <taxon>Bacillati</taxon>
        <taxon>Actinomycetota</taxon>
        <taxon>Actinomycetes</taxon>
        <taxon>Bifidobacteriales</taxon>
        <taxon>Bifidobacteriaceae</taxon>
        <taxon>Bombiscardovia</taxon>
    </lineage>
</organism>
<dbReference type="Proteomes" id="UP000216004">
    <property type="component" value="Unassembled WGS sequence"/>
</dbReference>
<dbReference type="SUPFAM" id="SSF53335">
    <property type="entry name" value="S-adenosyl-L-methionine-dependent methyltransferases"/>
    <property type="match status" value="1"/>
</dbReference>
<keyword evidence="3" id="KW-1185">Reference proteome</keyword>